<organism evidence="4 5">
    <name type="scientific">Salinadaptatus halalkaliphilus</name>
    <dbReference type="NCBI Taxonomy" id="2419781"/>
    <lineage>
        <taxon>Archaea</taxon>
        <taxon>Methanobacteriati</taxon>
        <taxon>Methanobacteriota</taxon>
        <taxon>Stenosarchaea group</taxon>
        <taxon>Halobacteria</taxon>
        <taxon>Halobacteriales</taxon>
        <taxon>Natrialbaceae</taxon>
        <taxon>Salinadaptatus</taxon>
    </lineage>
</organism>
<dbReference type="GO" id="GO:0046872">
    <property type="term" value="F:metal ion binding"/>
    <property type="evidence" value="ECO:0007669"/>
    <property type="project" value="UniProtKB-KW"/>
</dbReference>
<evidence type="ECO:0000313" key="4">
    <source>
        <dbReference type="EMBL" id="THE65861.1"/>
    </source>
</evidence>
<dbReference type="Proteomes" id="UP000318864">
    <property type="component" value="Unassembled WGS sequence"/>
</dbReference>
<reference evidence="4 5" key="1">
    <citation type="submission" date="2018-10" db="EMBL/GenBank/DDBJ databases">
        <title>Natronolimnobius sp. XQ-INN 246 isolated from Inner Mongolia Autonomous Region of China.</title>
        <authorList>
            <person name="Xue Q."/>
        </authorList>
    </citation>
    <scope>NUCLEOTIDE SEQUENCE [LARGE SCALE GENOMIC DNA]</scope>
    <source>
        <strain evidence="4 5">XQ-INN 246</strain>
    </source>
</reference>
<keyword evidence="5" id="KW-1185">Reference proteome</keyword>
<dbReference type="Gene3D" id="3.40.630.10">
    <property type="entry name" value="Zn peptidases"/>
    <property type="match status" value="1"/>
</dbReference>
<keyword evidence="2" id="KW-0378">Hydrolase</keyword>
<name>A0A4S3TNL9_9EURY</name>
<proteinExistence type="predicted"/>
<dbReference type="InterPro" id="IPR011650">
    <property type="entry name" value="Peptidase_M20_dimer"/>
</dbReference>
<dbReference type="EMBL" id="RBZW01000015">
    <property type="protein sequence ID" value="THE65861.1"/>
    <property type="molecule type" value="Genomic_DNA"/>
</dbReference>
<sequence length="415" mass="44861">MSSRERPPEIPRERLVETTLDLVAFDTTNPPGDTREIVDWIESALTDLGLETERVATDPTKPNLLATLPGERSTTLLYSGHLDTVPYDPDGWSYDPLGERIDNRLYGRGTTDMKGGVAAMLELARTYVVADRRPPVTLAFAFVSDEEVAGDAGLQAVLDAGRLTADACVIGEPTGPLNAPSITVADKGSLWLTLEATGEAAHGSRPMLGTNAIDALWDALETIRARLADYPITVPVPVEPILEESIDYYGESMNEDTARRLFDQPTVNLGTIEGGETVNSVPRFARAELDIRLPAGVDTEAVLEDVREWLHEDKDVSITDVSWSVGTYEAPESPLVDATTTAATAVLDDVVHRRSATGGGDAKRLRNAGIPTVEFAIGTDTVHACDEYTTVDALETTARVYARLPNAFARRDVGE</sequence>
<dbReference type="GO" id="GO:0016787">
    <property type="term" value="F:hydrolase activity"/>
    <property type="evidence" value="ECO:0007669"/>
    <property type="project" value="UniProtKB-KW"/>
</dbReference>
<accession>A0A4S3TNL9</accession>
<gene>
    <name evidence="4" type="ORF">D8Y22_05620</name>
</gene>
<dbReference type="SUPFAM" id="SSF53187">
    <property type="entry name" value="Zn-dependent exopeptidases"/>
    <property type="match status" value="1"/>
</dbReference>
<dbReference type="OrthoDB" id="24854at2157"/>
<feature type="domain" description="Peptidase M20 dimerisation" evidence="3">
    <location>
        <begin position="185"/>
        <end position="312"/>
    </location>
</feature>
<dbReference type="Pfam" id="PF07687">
    <property type="entry name" value="M20_dimer"/>
    <property type="match status" value="1"/>
</dbReference>
<dbReference type="Pfam" id="PF01546">
    <property type="entry name" value="Peptidase_M20"/>
    <property type="match status" value="1"/>
</dbReference>
<evidence type="ECO:0000313" key="5">
    <source>
        <dbReference type="Proteomes" id="UP000318864"/>
    </source>
</evidence>
<evidence type="ECO:0000256" key="1">
    <source>
        <dbReference type="ARBA" id="ARBA00022723"/>
    </source>
</evidence>
<dbReference type="SUPFAM" id="SSF55031">
    <property type="entry name" value="Bacterial exopeptidase dimerisation domain"/>
    <property type="match status" value="1"/>
</dbReference>
<protein>
    <submittedName>
        <fullName evidence="4">M20 family peptidase</fullName>
    </submittedName>
</protein>
<dbReference type="PANTHER" id="PTHR43808">
    <property type="entry name" value="ACETYLORNITHINE DEACETYLASE"/>
    <property type="match status" value="1"/>
</dbReference>
<dbReference type="InterPro" id="IPR036264">
    <property type="entry name" value="Bact_exopeptidase_dim_dom"/>
</dbReference>
<dbReference type="Gene3D" id="3.30.70.360">
    <property type="match status" value="1"/>
</dbReference>
<dbReference type="PANTHER" id="PTHR43808:SF32">
    <property type="entry name" value="ARGE_DAPE-RELATED DEACYLASE"/>
    <property type="match status" value="1"/>
</dbReference>
<comment type="caution">
    <text evidence="4">The sequence shown here is derived from an EMBL/GenBank/DDBJ whole genome shotgun (WGS) entry which is preliminary data.</text>
</comment>
<evidence type="ECO:0000256" key="2">
    <source>
        <dbReference type="ARBA" id="ARBA00022801"/>
    </source>
</evidence>
<dbReference type="RefSeq" id="WP_141463727.1">
    <property type="nucleotide sequence ID" value="NZ_RBZW01000015.1"/>
</dbReference>
<dbReference type="AlphaFoldDB" id="A0A4S3TNL9"/>
<dbReference type="InterPro" id="IPR050072">
    <property type="entry name" value="Peptidase_M20A"/>
</dbReference>
<evidence type="ECO:0000259" key="3">
    <source>
        <dbReference type="Pfam" id="PF07687"/>
    </source>
</evidence>
<keyword evidence="1" id="KW-0479">Metal-binding</keyword>
<dbReference type="InterPro" id="IPR002933">
    <property type="entry name" value="Peptidase_M20"/>
</dbReference>